<dbReference type="RefSeq" id="WP_344707586.1">
    <property type="nucleotide sequence ID" value="NZ_BAABBQ010000001.1"/>
</dbReference>
<proteinExistence type="predicted"/>
<name>A0ABP7T7M1_9SPHN</name>
<dbReference type="Gene3D" id="3.10.450.50">
    <property type="match status" value="1"/>
</dbReference>
<evidence type="ECO:0000313" key="1">
    <source>
        <dbReference type="EMBL" id="GAA4022253.1"/>
    </source>
</evidence>
<dbReference type="EMBL" id="BAABBQ010000001">
    <property type="protein sequence ID" value="GAA4022253.1"/>
    <property type="molecule type" value="Genomic_DNA"/>
</dbReference>
<evidence type="ECO:0000313" key="2">
    <source>
        <dbReference type="Proteomes" id="UP001500235"/>
    </source>
</evidence>
<gene>
    <name evidence="1" type="ORF">GCM10022280_23600</name>
</gene>
<protein>
    <recommendedName>
        <fullName evidence="3">DUF4440 domain-containing protein</fullName>
    </recommendedName>
</protein>
<keyword evidence="2" id="KW-1185">Reference proteome</keyword>
<accession>A0ABP7T7M1</accession>
<comment type="caution">
    <text evidence="1">The sequence shown here is derived from an EMBL/GenBank/DDBJ whole genome shotgun (WGS) entry which is preliminary data.</text>
</comment>
<evidence type="ECO:0008006" key="3">
    <source>
        <dbReference type="Google" id="ProtNLM"/>
    </source>
</evidence>
<sequence length="178" mass="19181">MTLILAAALAAQLPQGVSPPRPVIVATQGTPADDRARREDMAIREAVAGVYAVISGPAGQKRDFARMKSLFTPDARLYAVGGRGLQGGSLDDYIAKNGDSLTRVGFSERELTSQVQVFGNVAQVWSSYAGTSSDGSVNVRGINSFQLARQPDGRWLVHSILWQAANPQLPLPPYMERR</sequence>
<dbReference type="InterPro" id="IPR032710">
    <property type="entry name" value="NTF2-like_dom_sf"/>
</dbReference>
<dbReference type="SUPFAM" id="SSF54427">
    <property type="entry name" value="NTF2-like"/>
    <property type="match status" value="1"/>
</dbReference>
<dbReference type="Proteomes" id="UP001500235">
    <property type="component" value="Unassembled WGS sequence"/>
</dbReference>
<organism evidence="1 2">
    <name type="scientific">Sphingomonas swuensis</name>
    <dbReference type="NCBI Taxonomy" id="977800"/>
    <lineage>
        <taxon>Bacteria</taxon>
        <taxon>Pseudomonadati</taxon>
        <taxon>Pseudomonadota</taxon>
        <taxon>Alphaproteobacteria</taxon>
        <taxon>Sphingomonadales</taxon>
        <taxon>Sphingomonadaceae</taxon>
        <taxon>Sphingomonas</taxon>
    </lineage>
</organism>
<reference evidence="2" key="1">
    <citation type="journal article" date="2019" name="Int. J. Syst. Evol. Microbiol.">
        <title>The Global Catalogue of Microorganisms (GCM) 10K type strain sequencing project: providing services to taxonomists for standard genome sequencing and annotation.</title>
        <authorList>
            <consortium name="The Broad Institute Genomics Platform"/>
            <consortium name="The Broad Institute Genome Sequencing Center for Infectious Disease"/>
            <person name="Wu L."/>
            <person name="Ma J."/>
        </authorList>
    </citation>
    <scope>NUCLEOTIDE SEQUENCE [LARGE SCALE GENOMIC DNA]</scope>
    <source>
        <strain evidence="2">JCM 17563</strain>
    </source>
</reference>